<keyword evidence="3" id="KW-1133">Transmembrane helix</keyword>
<dbReference type="SMART" id="SM00034">
    <property type="entry name" value="CLECT"/>
    <property type="match status" value="1"/>
</dbReference>
<dbReference type="InterPro" id="IPR050828">
    <property type="entry name" value="C-type_lectin/matrix_domain"/>
</dbReference>
<dbReference type="InterPro" id="IPR001304">
    <property type="entry name" value="C-type_lectin-like"/>
</dbReference>
<dbReference type="GeneTree" id="ENSGT00940000155319"/>
<name>A0A8C3HZH9_CHRPI</name>
<proteinExistence type="predicted"/>
<feature type="domain" description="C-type lectin" evidence="4">
    <location>
        <begin position="85"/>
        <end position="189"/>
    </location>
</feature>
<evidence type="ECO:0000313" key="6">
    <source>
        <dbReference type="Proteomes" id="UP000694380"/>
    </source>
</evidence>
<accession>A0A8C3HZH9</accession>
<feature type="transmembrane region" description="Helical" evidence="3">
    <location>
        <begin position="41"/>
        <end position="63"/>
    </location>
</feature>
<dbReference type="OMA" id="QCTSERH"/>
<evidence type="ECO:0000259" key="4">
    <source>
        <dbReference type="PROSITE" id="PS50041"/>
    </source>
</evidence>
<dbReference type="Proteomes" id="UP000694380">
    <property type="component" value="Unplaced"/>
</dbReference>
<sequence>MGPAPGAAESEVPLQQVSCNDGNGHLETGGEPEPHWYYKKYSVALAVVTVLILIIAVIVLAVLSGRSSAALGPWCPACPDSWVGYRGKCYYCSEAKGNWTYSQRHCSSLGASLAGIDTQQDLDFMLHCKGKFDHWIGLRRDLEQPWKWANGTEFNNLFRIGGGGDCAYLNDLGGVSSSQCTSERHWICTKMMHLQRQRRLLQKGTRKKNIVELVPEKLD</sequence>
<dbReference type="Gene3D" id="3.10.100.10">
    <property type="entry name" value="Mannose-Binding Protein A, subunit A"/>
    <property type="match status" value="1"/>
</dbReference>
<dbReference type="SUPFAM" id="SSF56436">
    <property type="entry name" value="C-type lectin-like"/>
    <property type="match status" value="1"/>
</dbReference>
<dbReference type="Pfam" id="PF00059">
    <property type="entry name" value="Lectin_C"/>
    <property type="match status" value="1"/>
</dbReference>
<dbReference type="Ensembl" id="ENSCPBT00000029343.1">
    <property type="protein sequence ID" value="ENSCPBP00000024914.1"/>
    <property type="gene ID" value="ENSCPBG00000017708.1"/>
</dbReference>
<organism evidence="5 6">
    <name type="scientific">Chrysemys picta bellii</name>
    <name type="common">Western painted turtle</name>
    <name type="synonym">Emys bellii</name>
    <dbReference type="NCBI Taxonomy" id="8478"/>
    <lineage>
        <taxon>Eukaryota</taxon>
        <taxon>Metazoa</taxon>
        <taxon>Chordata</taxon>
        <taxon>Craniata</taxon>
        <taxon>Vertebrata</taxon>
        <taxon>Euteleostomi</taxon>
        <taxon>Archelosauria</taxon>
        <taxon>Testudinata</taxon>
        <taxon>Testudines</taxon>
        <taxon>Cryptodira</taxon>
        <taxon>Durocryptodira</taxon>
        <taxon>Testudinoidea</taxon>
        <taxon>Emydidae</taxon>
        <taxon>Chrysemys</taxon>
    </lineage>
</organism>
<keyword evidence="2" id="KW-0430">Lectin</keyword>
<keyword evidence="3" id="KW-0472">Membrane</keyword>
<dbReference type="PANTHER" id="PTHR45710">
    <property type="entry name" value="C-TYPE LECTIN DOMAIN-CONTAINING PROTEIN 180"/>
    <property type="match status" value="1"/>
</dbReference>
<protein>
    <recommendedName>
        <fullName evidence="4">C-type lectin domain-containing protein</fullName>
    </recommendedName>
</protein>
<evidence type="ECO:0000313" key="5">
    <source>
        <dbReference type="Ensembl" id="ENSCPBP00000024914.1"/>
    </source>
</evidence>
<dbReference type="GO" id="GO:0030246">
    <property type="term" value="F:carbohydrate binding"/>
    <property type="evidence" value="ECO:0007669"/>
    <property type="project" value="UniProtKB-KW"/>
</dbReference>
<dbReference type="GO" id="GO:0005886">
    <property type="term" value="C:plasma membrane"/>
    <property type="evidence" value="ECO:0007669"/>
    <property type="project" value="UniProtKB-SubCell"/>
</dbReference>
<dbReference type="AlphaFoldDB" id="A0A8C3HZH9"/>
<dbReference type="PROSITE" id="PS50041">
    <property type="entry name" value="C_TYPE_LECTIN_2"/>
    <property type="match status" value="1"/>
</dbReference>
<keyword evidence="6" id="KW-1185">Reference proteome</keyword>
<reference evidence="5" key="2">
    <citation type="submission" date="2025-09" db="UniProtKB">
        <authorList>
            <consortium name="Ensembl"/>
        </authorList>
    </citation>
    <scope>IDENTIFICATION</scope>
</reference>
<comment type="subcellular location">
    <subcellularLocation>
        <location evidence="1">Cell membrane</location>
        <topology evidence="1">Single-pass type II membrane protein</topology>
    </subcellularLocation>
</comment>
<dbReference type="InterPro" id="IPR033992">
    <property type="entry name" value="NKR-like_CTLD"/>
</dbReference>
<dbReference type="PANTHER" id="PTHR45710:SF35">
    <property type="entry name" value="C-TYPE LECTIN DOMAIN FAMILY 2 MEMBER D"/>
    <property type="match status" value="1"/>
</dbReference>
<evidence type="ECO:0000256" key="3">
    <source>
        <dbReference type="SAM" id="Phobius"/>
    </source>
</evidence>
<evidence type="ECO:0000256" key="2">
    <source>
        <dbReference type="ARBA" id="ARBA00022734"/>
    </source>
</evidence>
<evidence type="ECO:0000256" key="1">
    <source>
        <dbReference type="ARBA" id="ARBA00004401"/>
    </source>
</evidence>
<dbReference type="CDD" id="cd03593">
    <property type="entry name" value="CLECT_NK_receptors_like"/>
    <property type="match status" value="1"/>
</dbReference>
<dbReference type="InterPro" id="IPR016186">
    <property type="entry name" value="C-type_lectin-like/link_sf"/>
</dbReference>
<reference evidence="5" key="1">
    <citation type="submission" date="2025-08" db="UniProtKB">
        <authorList>
            <consortium name="Ensembl"/>
        </authorList>
    </citation>
    <scope>IDENTIFICATION</scope>
</reference>
<dbReference type="InterPro" id="IPR016187">
    <property type="entry name" value="CTDL_fold"/>
</dbReference>
<keyword evidence="3" id="KW-0812">Transmembrane</keyword>